<dbReference type="SMART" id="SM00829">
    <property type="entry name" value="PKS_ER"/>
    <property type="match status" value="1"/>
</dbReference>
<accession>A0A3B0ST73</accession>
<evidence type="ECO:0000259" key="1">
    <source>
        <dbReference type="SMART" id="SM00829"/>
    </source>
</evidence>
<dbReference type="InterPro" id="IPR002364">
    <property type="entry name" value="Quin_OxRdtase/zeta-crystal_CS"/>
</dbReference>
<dbReference type="AlphaFoldDB" id="A0A3B0ST73"/>
<evidence type="ECO:0000313" key="2">
    <source>
        <dbReference type="EMBL" id="VAW08698.1"/>
    </source>
</evidence>
<dbReference type="SUPFAM" id="SSF51735">
    <property type="entry name" value="NAD(P)-binding Rossmann-fold domains"/>
    <property type="match status" value="1"/>
</dbReference>
<dbReference type="Pfam" id="PF13602">
    <property type="entry name" value="ADH_zinc_N_2"/>
    <property type="match status" value="1"/>
</dbReference>
<dbReference type="InterPro" id="IPR052733">
    <property type="entry name" value="Chloroplast_QOR"/>
</dbReference>
<sequence length="309" mass="32992">MPAMKADGVLIRVHTVSVNRSDWEALTARPVYVRLGGSGFLRPKRPILGSDIAGTVQAVGSDVAEFKPGDEVLVDSMWHGLGGFAEYVSVPERAPLVLKPGEVSFDQAASLPQAAVLALQGLRYKREIQPGDKVLISGAGGGAGSFAIQLAKAHGAEVTGVDSTIKLDMMRDLGADRVVDYTREKLTSGGHRYDRILDFASSRSIFAHRRLLAPGGIYAMVGGSMLRILQTAALGPLISKSGKVQMGVLVAKPNKEDLSYLADLVASGELTPAIDGHYELREVPAALRYLGEGHALGKIVIKIEERFPR</sequence>
<name>A0A3B0ST73_9ZZZZ</name>
<reference evidence="2" key="1">
    <citation type="submission" date="2018-06" db="EMBL/GenBank/DDBJ databases">
        <authorList>
            <person name="Zhirakovskaya E."/>
        </authorList>
    </citation>
    <scope>NUCLEOTIDE SEQUENCE</scope>
</reference>
<dbReference type="PANTHER" id="PTHR44013:SF1">
    <property type="entry name" value="ZINC-TYPE ALCOHOL DEHYDROGENASE-LIKE PROTEIN C16A3.02C"/>
    <property type="match status" value="1"/>
</dbReference>
<dbReference type="PROSITE" id="PS01162">
    <property type="entry name" value="QOR_ZETA_CRYSTAL"/>
    <property type="match status" value="1"/>
</dbReference>
<organism evidence="2">
    <name type="scientific">hydrothermal vent metagenome</name>
    <dbReference type="NCBI Taxonomy" id="652676"/>
    <lineage>
        <taxon>unclassified sequences</taxon>
        <taxon>metagenomes</taxon>
        <taxon>ecological metagenomes</taxon>
    </lineage>
</organism>
<dbReference type="Gene3D" id="3.40.50.720">
    <property type="entry name" value="NAD(P)-binding Rossmann-like Domain"/>
    <property type="match status" value="1"/>
</dbReference>
<dbReference type="Pfam" id="PF08240">
    <property type="entry name" value="ADH_N"/>
    <property type="match status" value="1"/>
</dbReference>
<dbReference type="InterPro" id="IPR013154">
    <property type="entry name" value="ADH-like_N"/>
</dbReference>
<dbReference type="CDD" id="cd08267">
    <property type="entry name" value="MDR1"/>
    <property type="match status" value="1"/>
</dbReference>
<dbReference type="Gene3D" id="3.90.180.10">
    <property type="entry name" value="Medium-chain alcohol dehydrogenases, catalytic domain"/>
    <property type="match status" value="1"/>
</dbReference>
<dbReference type="SUPFAM" id="SSF50129">
    <property type="entry name" value="GroES-like"/>
    <property type="match status" value="1"/>
</dbReference>
<gene>
    <name evidence="2" type="ORF">MNBD_ACTINO02-1350</name>
</gene>
<dbReference type="GO" id="GO:0008270">
    <property type="term" value="F:zinc ion binding"/>
    <property type="evidence" value="ECO:0007669"/>
    <property type="project" value="InterPro"/>
</dbReference>
<dbReference type="InterPro" id="IPR036291">
    <property type="entry name" value="NAD(P)-bd_dom_sf"/>
</dbReference>
<dbReference type="GO" id="GO:0016491">
    <property type="term" value="F:oxidoreductase activity"/>
    <property type="evidence" value="ECO:0007669"/>
    <property type="project" value="InterPro"/>
</dbReference>
<feature type="domain" description="Enoyl reductase (ER)" evidence="1">
    <location>
        <begin position="21"/>
        <end position="301"/>
    </location>
</feature>
<dbReference type="PANTHER" id="PTHR44013">
    <property type="entry name" value="ZINC-TYPE ALCOHOL DEHYDROGENASE-LIKE PROTEIN C16A3.02C"/>
    <property type="match status" value="1"/>
</dbReference>
<dbReference type="InterPro" id="IPR020843">
    <property type="entry name" value="ER"/>
</dbReference>
<proteinExistence type="predicted"/>
<dbReference type="EMBL" id="UOEK01000483">
    <property type="protein sequence ID" value="VAW08698.1"/>
    <property type="molecule type" value="Genomic_DNA"/>
</dbReference>
<dbReference type="InterPro" id="IPR011032">
    <property type="entry name" value="GroES-like_sf"/>
</dbReference>
<protein>
    <recommendedName>
        <fullName evidence="1">Enoyl reductase (ER) domain-containing protein</fullName>
    </recommendedName>
</protein>